<accession>E9I4F2</accession>
<reference evidence="1 2" key="1">
    <citation type="journal article" date="2011" name="Science">
        <title>The ecoresponsive genome of Daphnia pulex.</title>
        <authorList>
            <person name="Colbourne J.K."/>
            <person name="Pfrender M.E."/>
            <person name="Gilbert D."/>
            <person name="Thomas W.K."/>
            <person name="Tucker A."/>
            <person name="Oakley T.H."/>
            <person name="Tokishita S."/>
            <person name="Aerts A."/>
            <person name="Arnold G.J."/>
            <person name="Basu M.K."/>
            <person name="Bauer D.J."/>
            <person name="Caceres C.E."/>
            <person name="Carmel L."/>
            <person name="Casola C."/>
            <person name="Choi J.H."/>
            <person name="Detter J.C."/>
            <person name="Dong Q."/>
            <person name="Dusheyko S."/>
            <person name="Eads B.D."/>
            <person name="Frohlich T."/>
            <person name="Geiler-Samerotte K.A."/>
            <person name="Gerlach D."/>
            <person name="Hatcher P."/>
            <person name="Jogdeo S."/>
            <person name="Krijgsveld J."/>
            <person name="Kriventseva E.V."/>
            <person name="Kultz D."/>
            <person name="Laforsch C."/>
            <person name="Lindquist E."/>
            <person name="Lopez J."/>
            <person name="Manak J.R."/>
            <person name="Muller J."/>
            <person name="Pangilinan J."/>
            <person name="Patwardhan R.P."/>
            <person name="Pitluck S."/>
            <person name="Pritham E.J."/>
            <person name="Rechtsteiner A."/>
            <person name="Rho M."/>
            <person name="Rogozin I.B."/>
            <person name="Sakarya O."/>
            <person name="Salamov A."/>
            <person name="Schaack S."/>
            <person name="Shapiro H."/>
            <person name="Shiga Y."/>
            <person name="Skalitzky C."/>
            <person name="Smith Z."/>
            <person name="Souvorov A."/>
            <person name="Sung W."/>
            <person name="Tang Z."/>
            <person name="Tsuchiya D."/>
            <person name="Tu H."/>
            <person name="Vos H."/>
            <person name="Wang M."/>
            <person name="Wolf Y.I."/>
            <person name="Yamagata H."/>
            <person name="Yamada T."/>
            <person name="Ye Y."/>
            <person name="Shaw J.R."/>
            <person name="Andrews J."/>
            <person name="Crease T.J."/>
            <person name="Tang H."/>
            <person name="Lucas S.M."/>
            <person name="Robertson H.M."/>
            <person name="Bork P."/>
            <person name="Koonin E.V."/>
            <person name="Zdobnov E.M."/>
            <person name="Grigoriev I.V."/>
            <person name="Lynch M."/>
            <person name="Boore J.L."/>
        </authorList>
    </citation>
    <scope>NUCLEOTIDE SEQUENCE [LARGE SCALE GENOMIC DNA]</scope>
</reference>
<evidence type="ECO:0000313" key="1">
    <source>
        <dbReference type="EMBL" id="EFX61130.1"/>
    </source>
</evidence>
<name>E9I4F2_DAPPU</name>
<gene>
    <name evidence="1" type="ORF">DAPPUDRAFT_122510</name>
</gene>
<proteinExistence type="predicted"/>
<dbReference type="OrthoDB" id="6768877at2759"/>
<dbReference type="InParanoid" id="E9I4F2"/>
<dbReference type="PhylomeDB" id="E9I4F2"/>
<dbReference type="EMBL" id="GL735008">
    <property type="protein sequence ID" value="EFX61130.1"/>
    <property type="molecule type" value="Genomic_DNA"/>
</dbReference>
<protein>
    <submittedName>
        <fullName evidence="1">Uncharacterized protein</fullName>
    </submittedName>
</protein>
<sequence length="276" mass="32004">MMSFVSLFPKLNHLLQCRLLLDLEGQLASRFKDIESCRFLFDELCKALLQCEIFKGQSENSYYDDNDQTTVIGFIKDMVVDLLKLYVLRGNSEWLQIFISNICREPETSKTCLLRIILSSPVIWELGASSECYRLTCKFFLDQDFVSLVNNAEGVKSKIVHCLLRLNDGQFWATFASKICASFSSEKSHEFVRVFLRNVDVQQAIVKSSAVFTPCILILDYWLEHSKSLKMPVFNWCQSEASLSSYPEIERFLRSPEKRMIYREIRKLADCRVFAA</sequence>
<dbReference type="KEGG" id="dpx:DAPPUDRAFT_122510"/>
<dbReference type="Proteomes" id="UP000000305">
    <property type="component" value="Unassembled WGS sequence"/>
</dbReference>
<organism evidence="1 2">
    <name type="scientific">Daphnia pulex</name>
    <name type="common">Water flea</name>
    <dbReference type="NCBI Taxonomy" id="6669"/>
    <lineage>
        <taxon>Eukaryota</taxon>
        <taxon>Metazoa</taxon>
        <taxon>Ecdysozoa</taxon>
        <taxon>Arthropoda</taxon>
        <taxon>Crustacea</taxon>
        <taxon>Branchiopoda</taxon>
        <taxon>Diplostraca</taxon>
        <taxon>Cladocera</taxon>
        <taxon>Anomopoda</taxon>
        <taxon>Daphniidae</taxon>
        <taxon>Daphnia</taxon>
    </lineage>
</organism>
<dbReference type="AlphaFoldDB" id="E9I4F2"/>
<keyword evidence="2" id="KW-1185">Reference proteome</keyword>
<dbReference type="HOGENOM" id="CLU_1010346_0_0_1"/>
<feature type="non-terminal residue" evidence="1">
    <location>
        <position position="276"/>
    </location>
</feature>
<evidence type="ECO:0000313" key="2">
    <source>
        <dbReference type="Proteomes" id="UP000000305"/>
    </source>
</evidence>